<dbReference type="GO" id="GO:0035438">
    <property type="term" value="F:cyclic-di-GMP binding"/>
    <property type="evidence" value="ECO:0007669"/>
    <property type="project" value="InterPro"/>
</dbReference>
<dbReference type="EMBL" id="AVBH01000198">
    <property type="protein sequence ID" value="KGO97809.1"/>
    <property type="molecule type" value="Genomic_DNA"/>
</dbReference>
<dbReference type="InterPro" id="IPR009875">
    <property type="entry name" value="PilZ_domain"/>
</dbReference>
<comment type="caution">
    <text evidence="2">The sequence shown here is derived from an EMBL/GenBank/DDBJ whole genome shotgun (WGS) entry which is preliminary data.</text>
</comment>
<feature type="domain" description="PilZ" evidence="1">
    <location>
        <begin position="9"/>
        <end position="113"/>
    </location>
</feature>
<organism evidence="2 3">
    <name type="scientific">Lysobacter defluvii IMMIB APB-9 = DSM 18482</name>
    <dbReference type="NCBI Taxonomy" id="1385515"/>
    <lineage>
        <taxon>Bacteria</taxon>
        <taxon>Pseudomonadati</taxon>
        <taxon>Pseudomonadota</taxon>
        <taxon>Gammaproteobacteria</taxon>
        <taxon>Lysobacterales</taxon>
        <taxon>Lysobacteraceae</taxon>
        <taxon>Novilysobacter</taxon>
    </lineage>
</organism>
<dbReference type="STRING" id="1385515.GCA_000423325_00878"/>
<evidence type="ECO:0000313" key="2">
    <source>
        <dbReference type="EMBL" id="KGO97809.1"/>
    </source>
</evidence>
<proteinExistence type="predicted"/>
<dbReference type="Pfam" id="PF07238">
    <property type="entry name" value="PilZ"/>
    <property type="match status" value="1"/>
</dbReference>
<name>A0A0A0M6I5_9GAMM</name>
<dbReference type="OrthoDB" id="5625505at2"/>
<reference evidence="2 3" key="1">
    <citation type="submission" date="2013-08" db="EMBL/GenBank/DDBJ databases">
        <title>Genomic analysis of Lysobacter defluvii.</title>
        <authorList>
            <person name="Wang Q."/>
            <person name="Wang G."/>
        </authorList>
    </citation>
    <scope>NUCLEOTIDE SEQUENCE [LARGE SCALE GENOMIC DNA]</scope>
    <source>
        <strain evidence="2 3">IMMIB APB-9</strain>
    </source>
</reference>
<dbReference type="Gene3D" id="2.40.10.220">
    <property type="entry name" value="predicted glycosyltransferase like domains"/>
    <property type="match status" value="1"/>
</dbReference>
<sequence>MSDVDFRSRRHKPRRDVEGRVEVTDCMTGKVVGRIGNLSESGMLLLVDGQLRADALYQLRFDLSSVAPGNDPVQVGAQVLWLDPDAVQGRTWAGLHFIHLPPGQRRRLQAWIERGSG</sequence>
<accession>A0A0A0M6I5</accession>
<dbReference type="AlphaFoldDB" id="A0A0A0M6I5"/>
<dbReference type="RefSeq" id="WP_027069346.1">
    <property type="nucleotide sequence ID" value="NZ_AUHT01000006.1"/>
</dbReference>
<keyword evidence="3" id="KW-1185">Reference proteome</keyword>
<dbReference type="SUPFAM" id="SSF141371">
    <property type="entry name" value="PilZ domain-like"/>
    <property type="match status" value="1"/>
</dbReference>
<protein>
    <submittedName>
        <fullName evidence="2">Pilus assembly protein PilZ</fullName>
    </submittedName>
</protein>
<dbReference type="eggNOG" id="ENOG5033GZC">
    <property type="taxonomic scope" value="Bacteria"/>
</dbReference>
<evidence type="ECO:0000313" key="3">
    <source>
        <dbReference type="Proteomes" id="UP000030003"/>
    </source>
</evidence>
<evidence type="ECO:0000259" key="1">
    <source>
        <dbReference type="Pfam" id="PF07238"/>
    </source>
</evidence>
<gene>
    <name evidence="2" type="ORF">N791_03155</name>
</gene>
<dbReference type="Proteomes" id="UP000030003">
    <property type="component" value="Unassembled WGS sequence"/>
</dbReference>